<dbReference type="KEGG" id="nko:Niako_1637"/>
<organism evidence="4 5">
    <name type="scientific">Niastella koreensis (strain DSM 17620 / KACC 11465 / NBRC 106392 / GR20-10)</name>
    <dbReference type="NCBI Taxonomy" id="700598"/>
    <lineage>
        <taxon>Bacteria</taxon>
        <taxon>Pseudomonadati</taxon>
        <taxon>Bacteroidota</taxon>
        <taxon>Chitinophagia</taxon>
        <taxon>Chitinophagales</taxon>
        <taxon>Chitinophagaceae</taxon>
        <taxon>Niastella</taxon>
    </lineage>
</organism>
<name>G8T855_NIAKG</name>
<accession>G8T855</accession>
<dbReference type="Pfam" id="PF13561">
    <property type="entry name" value="adh_short_C2"/>
    <property type="match status" value="1"/>
</dbReference>
<dbReference type="GO" id="GO:0004316">
    <property type="term" value="F:3-oxoacyl-[acyl-carrier-protein] reductase (NADPH) activity"/>
    <property type="evidence" value="ECO:0007669"/>
    <property type="project" value="UniProtKB-EC"/>
</dbReference>
<dbReference type="InterPro" id="IPR020904">
    <property type="entry name" value="Sc_DH/Rdtase_CS"/>
</dbReference>
<evidence type="ECO:0000313" key="4">
    <source>
        <dbReference type="EMBL" id="AEV98006.1"/>
    </source>
</evidence>
<dbReference type="HOGENOM" id="CLU_010194_1_3_10"/>
<dbReference type="InterPro" id="IPR057326">
    <property type="entry name" value="KR_dom"/>
</dbReference>
<dbReference type="PRINTS" id="PR00081">
    <property type="entry name" value="GDHRDH"/>
</dbReference>
<keyword evidence="2 4" id="KW-0560">Oxidoreductase</keyword>
<dbReference type="PROSITE" id="PS00061">
    <property type="entry name" value="ADH_SHORT"/>
    <property type="match status" value="1"/>
</dbReference>
<dbReference type="InterPro" id="IPR002347">
    <property type="entry name" value="SDR_fam"/>
</dbReference>
<dbReference type="FunFam" id="3.40.50.720:FF:000084">
    <property type="entry name" value="Short-chain dehydrogenase reductase"/>
    <property type="match status" value="1"/>
</dbReference>
<reference evidence="4 5" key="1">
    <citation type="submission" date="2011-12" db="EMBL/GenBank/DDBJ databases">
        <title>The complete genome of Niastella koreensis GR20-10.</title>
        <authorList>
            <consortium name="US DOE Joint Genome Institute (JGI-PGF)"/>
            <person name="Lucas S."/>
            <person name="Han J."/>
            <person name="Lapidus A."/>
            <person name="Bruce D."/>
            <person name="Goodwin L."/>
            <person name="Pitluck S."/>
            <person name="Peters L."/>
            <person name="Kyrpides N."/>
            <person name="Mavromatis K."/>
            <person name="Ivanova N."/>
            <person name="Mikhailova N."/>
            <person name="Davenport K."/>
            <person name="Saunders E."/>
            <person name="Detter J.C."/>
            <person name="Tapia R."/>
            <person name="Han C."/>
            <person name="Land M."/>
            <person name="Hauser L."/>
            <person name="Markowitz V."/>
            <person name="Cheng J.-F."/>
            <person name="Hugenholtz P."/>
            <person name="Woyke T."/>
            <person name="Wu D."/>
            <person name="Tindall B."/>
            <person name="Pomrenke H."/>
            <person name="Brambilla E."/>
            <person name="Klenk H.-P."/>
            <person name="Eisen J.A."/>
        </authorList>
    </citation>
    <scope>NUCLEOTIDE SEQUENCE [LARGE SCALE GENOMIC DNA]</scope>
    <source>
        <strain evidence="5">DSM 17620 / KACC 11465 / NBRC 106392 / GR20-10</strain>
    </source>
</reference>
<dbReference type="Gene3D" id="3.40.50.720">
    <property type="entry name" value="NAD(P)-binding Rossmann-like Domain"/>
    <property type="match status" value="1"/>
</dbReference>
<dbReference type="eggNOG" id="COG1028">
    <property type="taxonomic scope" value="Bacteria"/>
</dbReference>
<feature type="domain" description="Ketoreductase" evidence="3">
    <location>
        <begin position="26"/>
        <end position="210"/>
    </location>
</feature>
<dbReference type="PRINTS" id="PR00080">
    <property type="entry name" value="SDRFAMILY"/>
</dbReference>
<comment type="similarity">
    <text evidence="1">Belongs to the short-chain dehydrogenases/reductases (SDR) family.</text>
</comment>
<gene>
    <name evidence="4" type="ordered locus">Niako_1637</name>
</gene>
<dbReference type="AlphaFoldDB" id="G8T855"/>
<dbReference type="EMBL" id="CP003178">
    <property type="protein sequence ID" value="AEV98006.1"/>
    <property type="molecule type" value="Genomic_DNA"/>
</dbReference>
<sequence length="265" mass="27759">MYRQMYCAAYSFASNKKITMKRLTNKVVFITGGSRGIGAGIAKRMAAEGANVVITYVHAAGQAQQVVAAIKQSGQQALAIAVDNALPDAIEKAIEQTIAAFGRIDILVNNAGIFVGKPLGEYTLADFDSTMAVNVRAVFVASQKAAEYMSEGGRIITIGSNMADRVARPTASLYAMSKSALVGLTKGLARDLGSRGITVNLIQPGPVDTDMNPANGAHADSLRSGMAIPEYGKPEDIAELAVYLASETSRFMTGAALTIDGGFSI</sequence>
<dbReference type="OrthoDB" id="9803333at2"/>
<protein>
    <submittedName>
        <fullName evidence="4">3-oxoacyl-(Acyl-carrier-protein) reductase</fullName>
        <ecNumber evidence="4">1.1.1.100</ecNumber>
    </submittedName>
</protein>
<dbReference type="PANTHER" id="PTHR43639">
    <property type="entry name" value="OXIDOREDUCTASE, SHORT-CHAIN DEHYDROGENASE/REDUCTASE FAMILY (AFU_ORTHOLOGUE AFUA_5G02870)"/>
    <property type="match status" value="1"/>
</dbReference>
<dbReference type="PANTHER" id="PTHR43639:SF1">
    <property type="entry name" value="SHORT-CHAIN DEHYDROGENASE_REDUCTASE FAMILY PROTEIN"/>
    <property type="match status" value="1"/>
</dbReference>
<evidence type="ECO:0000256" key="1">
    <source>
        <dbReference type="ARBA" id="ARBA00006484"/>
    </source>
</evidence>
<dbReference type="EC" id="1.1.1.100" evidence="4"/>
<dbReference type="Proteomes" id="UP000005438">
    <property type="component" value="Chromosome"/>
</dbReference>
<proteinExistence type="inferred from homology"/>
<dbReference type="SUPFAM" id="SSF51735">
    <property type="entry name" value="NAD(P)-binding Rossmann-fold domains"/>
    <property type="match status" value="1"/>
</dbReference>
<evidence type="ECO:0000256" key="2">
    <source>
        <dbReference type="ARBA" id="ARBA00023002"/>
    </source>
</evidence>
<dbReference type="STRING" id="700598.Niako_1637"/>
<dbReference type="CDD" id="cd05233">
    <property type="entry name" value="SDR_c"/>
    <property type="match status" value="1"/>
</dbReference>
<evidence type="ECO:0000313" key="5">
    <source>
        <dbReference type="Proteomes" id="UP000005438"/>
    </source>
</evidence>
<dbReference type="SMART" id="SM00822">
    <property type="entry name" value="PKS_KR"/>
    <property type="match status" value="1"/>
</dbReference>
<dbReference type="InterPro" id="IPR036291">
    <property type="entry name" value="NAD(P)-bd_dom_sf"/>
</dbReference>
<evidence type="ECO:0000259" key="3">
    <source>
        <dbReference type="SMART" id="SM00822"/>
    </source>
</evidence>
<dbReference type="PATRIC" id="fig|700598.3.peg.1672"/>